<dbReference type="KEGG" id="aot:AcetOri_orf02468"/>
<proteinExistence type="predicted"/>
<dbReference type="GO" id="GO:0032259">
    <property type="term" value="P:methylation"/>
    <property type="evidence" value="ECO:0007669"/>
    <property type="project" value="UniProtKB-KW"/>
</dbReference>
<dbReference type="Gene3D" id="3.40.50.150">
    <property type="entry name" value="Vaccinia Virus protein VP39"/>
    <property type="match status" value="1"/>
</dbReference>
<organism evidence="2 3">
    <name type="scientific">Acetobacter orientalis</name>
    <dbReference type="NCBI Taxonomy" id="146474"/>
    <lineage>
        <taxon>Bacteria</taxon>
        <taxon>Pseudomonadati</taxon>
        <taxon>Pseudomonadota</taxon>
        <taxon>Alphaproteobacteria</taxon>
        <taxon>Acetobacterales</taxon>
        <taxon>Acetobacteraceae</taxon>
        <taxon>Acetobacter</taxon>
    </lineage>
</organism>
<dbReference type="InterPro" id="IPR029063">
    <property type="entry name" value="SAM-dependent_MTases_sf"/>
</dbReference>
<reference evidence="2 3" key="1">
    <citation type="submission" date="2018-02" db="EMBL/GenBank/DDBJ databases">
        <title>Acetobacter orientalis genome.</title>
        <authorList>
            <person name="Nakashima N."/>
            <person name="Tamura T."/>
        </authorList>
    </citation>
    <scope>NUCLEOTIDE SEQUENCE [LARGE SCALE GENOMIC DNA]</scope>
    <source>
        <strain evidence="2 3">FAN1</strain>
    </source>
</reference>
<gene>
    <name evidence="2" type="ORF">AcetOrient_orf02468</name>
</gene>
<keyword evidence="2" id="KW-0489">Methyltransferase</keyword>
<dbReference type="PANTHER" id="PTHR34203:SF15">
    <property type="entry name" value="SLL1173 PROTEIN"/>
    <property type="match status" value="1"/>
</dbReference>
<protein>
    <submittedName>
        <fullName evidence="2">Methyltransferase</fullName>
    </submittedName>
</protein>
<accession>A0A2Z5ZHQ8</accession>
<keyword evidence="2" id="KW-0808">Transferase</keyword>
<dbReference type="NCBIfam" id="TIGR01444">
    <property type="entry name" value="fkbM_fam"/>
    <property type="match status" value="1"/>
</dbReference>
<dbReference type="Pfam" id="PF05050">
    <property type="entry name" value="Methyltransf_21"/>
    <property type="match status" value="1"/>
</dbReference>
<evidence type="ECO:0000259" key="1">
    <source>
        <dbReference type="Pfam" id="PF05050"/>
    </source>
</evidence>
<dbReference type="GO" id="GO:0008168">
    <property type="term" value="F:methyltransferase activity"/>
    <property type="evidence" value="ECO:0007669"/>
    <property type="project" value="UniProtKB-KW"/>
</dbReference>
<evidence type="ECO:0000313" key="2">
    <source>
        <dbReference type="EMBL" id="BBC79986.1"/>
    </source>
</evidence>
<sequence>MSNNLPDNLDTFYVTIMHIALTSLKFNNFQDNFDVERFNSDGVDRSQDFDPNVRIFYFTHFFTKKHEFFQSYQALSDDASKLLYICLIVYRMVGHLAFRLPLEFCNRTGDLATFNALASSTASTYPLAGALGKLQHFDFTFEGERYVADCFGFEYYLHRKQYFYHQNGVRVAPERDDFVIDGGACTGDTALVFSNAVGKNGKVYSFDPVKDHFDLLTHNSKQFPYSNVMPMPYGLSDQEVKAPLLVTNQYAPGFSHTSQSVPLISLDILVERKEIEKIDFIKLDVEGAEMATLHGAQNSIQKFRPKMAISIYHKPDDLFEVIEYIKSKYNFYSLYIGHYTIHAEETVLYCHPSKSPFGNSK</sequence>
<evidence type="ECO:0000313" key="3">
    <source>
        <dbReference type="Proteomes" id="UP000270034"/>
    </source>
</evidence>
<dbReference type="AlphaFoldDB" id="A0A2Z5ZHQ8"/>
<dbReference type="InterPro" id="IPR006342">
    <property type="entry name" value="FkbM_mtfrase"/>
</dbReference>
<dbReference type="InterPro" id="IPR052514">
    <property type="entry name" value="SAM-dependent_MTase"/>
</dbReference>
<dbReference type="PANTHER" id="PTHR34203">
    <property type="entry name" value="METHYLTRANSFERASE, FKBM FAMILY PROTEIN"/>
    <property type="match status" value="1"/>
</dbReference>
<dbReference type="Proteomes" id="UP000270034">
    <property type="component" value="Chromosome"/>
</dbReference>
<dbReference type="SUPFAM" id="SSF53335">
    <property type="entry name" value="S-adenosyl-L-methionine-dependent methyltransferases"/>
    <property type="match status" value="1"/>
</dbReference>
<dbReference type="EMBL" id="AP018515">
    <property type="protein sequence ID" value="BBC79986.1"/>
    <property type="molecule type" value="Genomic_DNA"/>
</dbReference>
<name>A0A2Z5ZHQ8_9PROT</name>
<feature type="domain" description="Methyltransferase FkbM" evidence="1">
    <location>
        <begin position="181"/>
        <end position="326"/>
    </location>
</feature>